<comment type="caution">
    <text evidence="2">The sequence shown here is derived from an EMBL/GenBank/DDBJ whole genome shotgun (WGS) entry which is preliminary data.</text>
</comment>
<evidence type="ECO:0000256" key="1">
    <source>
        <dbReference type="SAM" id="MobiDB-lite"/>
    </source>
</evidence>
<accession>A0A853A6K2</accession>
<reference evidence="2 3" key="1">
    <citation type="submission" date="2020-07" db="EMBL/GenBank/DDBJ databases">
        <title>Sequencing the genomes of 1000 actinobacteria strains.</title>
        <authorList>
            <person name="Klenk H.-P."/>
        </authorList>
    </citation>
    <scope>NUCLEOTIDE SEQUENCE [LARGE SCALE GENOMIC DNA]</scope>
    <source>
        <strain evidence="2 3">DSM 42178</strain>
    </source>
</reference>
<dbReference type="EMBL" id="JACBZD010000002">
    <property type="protein sequence ID" value="NYI08474.1"/>
    <property type="molecule type" value="Genomic_DNA"/>
</dbReference>
<name>A0A853A6K2_9ACTN</name>
<sequence length="333" mass="34963">MRRDTTTPRQTRARYRPPTSGLGTSPALRAIRSGKGRAAAAGLGQASPGQAAPAQGTTAPAGQAQAVPGRDVPEGPRGRRPRRAVPSPVLYLAWGAARAEEVRREVDVLIGAGARVDLLTAPDADWSGVPLHRRLRVHRVRLPEEGRHLLPRLEQALVYGAPHGALRMARRGVHRLARLPGTAASAGPAAGRLLTGIDECWRSRADRVHRQAFLPFYRALHERLLRRETLRALARQTRLPRPELVIVGDAASLRPAAALAAAYPTLCFVHGPDRDRWCDRDAVARPAPAGTGSTGATSADAASTGGGAAPGAVAPGAPAAGAREADAEGVTSP</sequence>
<organism evidence="2 3">
    <name type="scientific">Allostreptomyces psammosilenae</name>
    <dbReference type="NCBI Taxonomy" id="1892865"/>
    <lineage>
        <taxon>Bacteria</taxon>
        <taxon>Bacillati</taxon>
        <taxon>Actinomycetota</taxon>
        <taxon>Actinomycetes</taxon>
        <taxon>Kitasatosporales</taxon>
        <taxon>Streptomycetaceae</taxon>
        <taxon>Allostreptomyces</taxon>
    </lineage>
</organism>
<feature type="compositionally biased region" description="Low complexity" evidence="1">
    <location>
        <begin position="29"/>
        <end position="70"/>
    </location>
</feature>
<protein>
    <submittedName>
        <fullName evidence="2">Uncharacterized protein</fullName>
    </submittedName>
</protein>
<feature type="compositionally biased region" description="Low complexity" evidence="1">
    <location>
        <begin position="310"/>
        <end position="333"/>
    </location>
</feature>
<dbReference type="AlphaFoldDB" id="A0A853A6K2"/>
<dbReference type="RefSeq" id="WP_179817276.1">
    <property type="nucleotide sequence ID" value="NZ_JACBZD010000002.1"/>
</dbReference>
<proteinExistence type="predicted"/>
<evidence type="ECO:0000313" key="2">
    <source>
        <dbReference type="EMBL" id="NYI08474.1"/>
    </source>
</evidence>
<feature type="region of interest" description="Disordered" evidence="1">
    <location>
        <begin position="1"/>
        <end position="83"/>
    </location>
</feature>
<feature type="compositionally biased region" description="Low complexity" evidence="1">
    <location>
        <begin position="286"/>
        <end position="303"/>
    </location>
</feature>
<feature type="region of interest" description="Disordered" evidence="1">
    <location>
        <begin position="286"/>
        <end position="333"/>
    </location>
</feature>
<evidence type="ECO:0000313" key="3">
    <source>
        <dbReference type="Proteomes" id="UP000567795"/>
    </source>
</evidence>
<gene>
    <name evidence="2" type="ORF">FHU37_005503</name>
</gene>
<keyword evidence="3" id="KW-1185">Reference proteome</keyword>
<dbReference type="Proteomes" id="UP000567795">
    <property type="component" value="Unassembled WGS sequence"/>
</dbReference>